<dbReference type="PANTHER" id="PTHR43179">
    <property type="entry name" value="RHAMNOSYLTRANSFERASE WBBL"/>
    <property type="match status" value="1"/>
</dbReference>
<dbReference type="EMBL" id="SSHJ02000008">
    <property type="protein sequence ID" value="MFN0257309.1"/>
    <property type="molecule type" value="Genomic_DNA"/>
</dbReference>
<evidence type="ECO:0000259" key="4">
    <source>
        <dbReference type="Pfam" id="PF00535"/>
    </source>
</evidence>
<dbReference type="RefSeq" id="WP_138724377.1">
    <property type="nucleotide sequence ID" value="NZ_SSHJ02000008.1"/>
</dbReference>
<accession>A0ABW9J9X6</accession>
<evidence type="ECO:0000313" key="7">
    <source>
        <dbReference type="Proteomes" id="UP001517247"/>
    </source>
</evidence>
<dbReference type="InterPro" id="IPR027791">
    <property type="entry name" value="Galactosyl_T_C"/>
</dbReference>
<evidence type="ECO:0000259" key="5">
    <source>
        <dbReference type="Pfam" id="PF02709"/>
    </source>
</evidence>
<dbReference type="PANTHER" id="PTHR43179:SF12">
    <property type="entry name" value="GALACTOFURANOSYLTRANSFERASE GLFT2"/>
    <property type="match status" value="1"/>
</dbReference>
<dbReference type="GO" id="GO:0016757">
    <property type="term" value="F:glycosyltransferase activity"/>
    <property type="evidence" value="ECO:0007669"/>
    <property type="project" value="UniProtKB-KW"/>
</dbReference>
<dbReference type="Pfam" id="PF02709">
    <property type="entry name" value="Glyco_transf_7C"/>
    <property type="match status" value="1"/>
</dbReference>
<dbReference type="Gene3D" id="3.90.550.10">
    <property type="entry name" value="Spore Coat Polysaccharide Biosynthesis Protein SpsA, Chain A"/>
    <property type="match status" value="1"/>
</dbReference>
<evidence type="ECO:0000256" key="2">
    <source>
        <dbReference type="ARBA" id="ARBA00022676"/>
    </source>
</evidence>
<organism evidence="6 7">
    <name type="scientific">Pedobacter ureilyticus</name>
    <dbReference type="NCBI Taxonomy" id="1393051"/>
    <lineage>
        <taxon>Bacteria</taxon>
        <taxon>Pseudomonadati</taxon>
        <taxon>Bacteroidota</taxon>
        <taxon>Sphingobacteriia</taxon>
        <taxon>Sphingobacteriales</taxon>
        <taxon>Sphingobacteriaceae</taxon>
        <taxon>Pedobacter</taxon>
    </lineage>
</organism>
<dbReference type="EC" id="2.4.-.-" evidence="6"/>
<keyword evidence="2 6" id="KW-0328">Glycosyltransferase</keyword>
<dbReference type="Proteomes" id="UP001517247">
    <property type="component" value="Unassembled WGS sequence"/>
</dbReference>
<name>A0ABW9J9X6_9SPHI</name>
<sequence>MDISVVTIVKQRQNALYNLIKGIKHSTHLPAELIIVHMNEPIYQVPKLPIPIRQITCSAEGHLPLAEARNLAMRSASSEYVVFLDVDCIPSNNLIGIYKNAFLDRDILWSGRVRYLDEAAMRHVSLWERMHGLSNPDPIREHLESFSYELFWSLNFGCSKRIFDTIGGFDENFSGYGAEDTDFSFSARAAGVCSGTSNAMAYHQHHPNYSPPLNHFADIIRNAEQFRKKWGTWPMEGWLNQFEDMQLLIRGDDQLQVIRYPDRSEIAAAMRS</sequence>
<protein>
    <submittedName>
        <fullName evidence="6">Glycosyltransferase family 2 protein</fullName>
        <ecNumber evidence="6">2.4.-.-</ecNumber>
    </submittedName>
</protein>
<feature type="domain" description="Glycosyltransferase 2-like" evidence="4">
    <location>
        <begin position="4"/>
        <end position="125"/>
    </location>
</feature>
<proteinExistence type="inferred from homology"/>
<reference evidence="6 7" key="1">
    <citation type="submission" date="2024-12" db="EMBL/GenBank/DDBJ databases">
        <authorList>
            <person name="Hu S."/>
        </authorList>
    </citation>
    <scope>NUCLEOTIDE SEQUENCE [LARGE SCALE GENOMIC DNA]</scope>
    <source>
        <strain evidence="6 7">THG-T11</strain>
    </source>
</reference>
<keyword evidence="3 6" id="KW-0808">Transferase</keyword>
<feature type="domain" description="Galactosyltransferase C-terminal" evidence="5">
    <location>
        <begin position="146"/>
        <end position="184"/>
    </location>
</feature>
<dbReference type="InterPro" id="IPR001173">
    <property type="entry name" value="Glyco_trans_2-like"/>
</dbReference>
<dbReference type="SUPFAM" id="SSF53448">
    <property type="entry name" value="Nucleotide-diphospho-sugar transferases"/>
    <property type="match status" value="1"/>
</dbReference>
<keyword evidence="7" id="KW-1185">Reference proteome</keyword>
<evidence type="ECO:0000256" key="1">
    <source>
        <dbReference type="ARBA" id="ARBA00006739"/>
    </source>
</evidence>
<comment type="caution">
    <text evidence="6">The sequence shown here is derived from an EMBL/GenBank/DDBJ whole genome shotgun (WGS) entry which is preliminary data.</text>
</comment>
<evidence type="ECO:0000313" key="6">
    <source>
        <dbReference type="EMBL" id="MFN0257309.1"/>
    </source>
</evidence>
<evidence type="ECO:0000256" key="3">
    <source>
        <dbReference type="ARBA" id="ARBA00022679"/>
    </source>
</evidence>
<comment type="similarity">
    <text evidence="1">Belongs to the glycosyltransferase 2 family.</text>
</comment>
<dbReference type="Pfam" id="PF00535">
    <property type="entry name" value="Glycos_transf_2"/>
    <property type="match status" value="1"/>
</dbReference>
<dbReference type="InterPro" id="IPR029044">
    <property type="entry name" value="Nucleotide-diphossugar_trans"/>
</dbReference>
<gene>
    <name evidence="6" type="ORF">E6A44_017090</name>
</gene>